<accession>A0A6J5LGY2</accession>
<name>A0A6J5LGY2_9CAUD</name>
<proteinExistence type="predicted"/>
<dbReference type="EMBL" id="LR796277">
    <property type="protein sequence ID" value="CAB4133854.1"/>
    <property type="molecule type" value="Genomic_DNA"/>
</dbReference>
<sequence length="222" mass="25621">MDEMSRYKKLDSEIIQLGDGQDPPVGLINPDYKQQPSNPRKCIECGKIHDTIVENRMTGERVEEIEKCKDCLFKNCFVEWGGTARCMTSDGRNINMAEELNRLERGLLMTEASTVAEPIEKSFDPFEEHVCKGGMTETCLVPGGSEFWLISMTEPKRFTWIEYCPYCGYRPPNLRWDWNNRTKSETSFKIEGTAPVKNAYFKLTKRKHDFPTSNKSTEFTDD</sequence>
<organism evidence="1">
    <name type="scientific">uncultured Caudovirales phage</name>
    <dbReference type="NCBI Taxonomy" id="2100421"/>
    <lineage>
        <taxon>Viruses</taxon>
        <taxon>Duplodnaviria</taxon>
        <taxon>Heunggongvirae</taxon>
        <taxon>Uroviricota</taxon>
        <taxon>Caudoviricetes</taxon>
        <taxon>Peduoviridae</taxon>
        <taxon>Maltschvirus</taxon>
        <taxon>Maltschvirus maltsch</taxon>
    </lineage>
</organism>
<reference evidence="1" key="1">
    <citation type="submission" date="2020-04" db="EMBL/GenBank/DDBJ databases">
        <authorList>
            <person name="Chiriac C."/>
            <person name="Salcher M."/>
            <person name="Ghai R."/>
            <person name="Kavagutti S V."/>
        </authorList>
    </citation>
    <scope>NUCLEOTIDE SEQUENCE</scope>
</reference>
<gene>
    <name evidence="1" type="ORF">UFOVP264_43</name>
</gene>
<evidence type="ECO:0000313" key="1">
    <source>
        <dbReference type="EMBL" id="CAB4133854.1"/>
    </source>
</evidence>
<protein>
    <submittedName>
        <fullName evidence="1">Uncharacterized protein</fullName>
    </submittedName>
</protein>